<dbReference type="RefSeq" id="WP_132320450.1">
    <property type="nucleotide sequence ID" value="NZ_FWZT01000012.1"/>
</dbReference>
<evidence type="ECO:0000313" key="2">
    <source>
        <dbReference type="Proteomes" id="UP000192907"/>
    </source>
</evidence>
<proteinExistence type="predicted"/>
<reference evidence="2" key="1">
    <citation type="submission" date="2017-04" db="EMBL/GenBank/DDBJ databases">
        <authorList>
            <person name="Varghese N."/>
            <person name="Submissions S."/>
        </authorList>
    </citation>
    <scope>NUCLEOTIDE SEQUENCE [LARGE SCALE GENOMIC DNA]</scope>
    <source>
        <strain evidence="2">RKEM611</strain>
    </source>
</reference>
<sequence length="77" mass="8558">METIVFKSDSMEKAKVVHSYLVRAGLQARVSEVYESMGNSLNMAFAGFKSFSVSVRSQDREQARAALNDYDMVGMIA</sequence>
<keyword evidence="2" id="KW-1185">Reference proteome</keyword>
<name>A0A1Y6C2M7_9BACT</name>
<evidence type="ECO:0000313" key="1">
    <source>
        <dbReference type="EMBL" id="SMF40575.1"/>
    </source>
</evidence>
<evidence type="ECO:0008006" key="3">
    <source>
        <dbReference type="Google" id="ProtNLM"/>
    </source>
</evidence>
<dbReference type="EMBL" id="FWZT01000012">
    <property type="protein sequence ID" value="SMF40575.1"/>
    <property type="molecule type" value="Genomic_DNA"/>
</dbReference>
<gene>
    <name evidence="1" type="ORF">SAMN06296036_11289</name>
</gene>
<dbReference type="Proteomes" id="UP000192907">
    <property type="component" value="Unassembled WGS sequence"/>
</dbReference>
<dbReference type="AlphaFoldDB" id="A0A1Y6C2M7"/>
<protein>
    <recommendedName>
        <fullName evidence="3">Signal transducing protein</fullName>
    </recommendedName>
</protein>
<accession>A0A1Y6C2M7</accession>
<organism evidence="1 2">
    <name type="scientific">Pseudobacteriovorax antillogorgiicola</name>
    <dbReference type="NCBI Taxonomy" id="1513793"/>
    <lineage>
        <taxon>Bacteria</taxon>
        <taxon>Pseudomonadati</taxon>
        <taxon>Bdellovibrionota</taxon>
        <taxon>Oligoflexia</taxon>
        <taxon>Oligoflexales</taxon>
        <taxon>Pseudobacteriovoracaceae</taxon>
        <taxon>Pseudobacteriovorax</taxon>
    </lineage>
</organism>